<dbReference type="Proteomes" id="UP000276834">
    <property type="component" value="Unassembled WGS sequence"/>
</dbReference>
<dbReference type="EMBL" id="QUSF01000216">
    <property type="protein sequence ID" value="RLV86627.1"/>
    <property type="molecule type" value="Genomic_DNA"/>
</dbReference>
<protein>
    <submittedName>
        <fullName evidence="2">Uncharacterized protein</fullName>
    </submittedName>
</protein>
<feature type="region of interest" description="Disordered" evidence="1">
    <location>
        <begin position="72"/>
        <end position="127"/>
    </location>
</feature>
<evidence type="ECO:0000313" key="3">
    <source>
        <dbReference type="Proteomes" id="UP000276834"/>
    </source>
</evidence>
<gene>
    <name evidence="2" type="ORF">DV515_00015848</name>
</gene>
<name>A0A3L8RTX4_CHLGU</name>
<evidence type="ECO:0000256" key="1">
    <source>
        <dbReference type="SAM" id="MobiDB-lite"/>
    </source>
</evidence>
<comment type="caution">
    <text evidence="2">The sequence shown here is derived from an EMBL/GenBank/DDBJ whole genome shotgun (WGS) entry which is preliminary data.</text>
</comment>
<organism evidence="2 3">
    <name type="scientific">Chloebia gouldiae</name>
    <name type="common">Gouldian finch</name>
    <name type="synonym">Erythrura gouldiae</name>
    <dbReference type="NCBI Taxonomy" id="44316"/>
    <lineage>
        <taxon>Eukaryota</taxon>
        <taxon>Metazoa</taxon>
        <taxon>Chordata</taxon>
        <taxon>Craniata</taxon>
        <taxon>Vertebrata</taxon>
        <taxon>Euteleostomi</taxon>
        <taxon>Archelosauria</taxon>
        <taxon>Archosauria</taxon>
        <taxon>Dinosauria</taxon>
        <taxon>Saurischia</taxon>
        <taxon>Theropoda</taxon>
        <taxon>Coelurosauria</taxon>
        <taxon>Aves</taxon>
        <taxon>Neognathae</taxon>
        <taxon>Neoaves</taxon>
        <taxon>Telluraves</taxon>
        <taxon>Australaves</taxon>
        <taxon>Passeriformes</taxon>
        <taxon>Passeroidea</taxon>
        <taxon>Passeridae</taxon>
        <taxon>Chloebia</taxon>
    </lineage>
</organism>
<accession>A0A3L8RTX4</accession>
<sequence length="208" mass="22982">MMQKRLPCALEGLWQLHSPAEPHPVPKYEGTSDSGLALKKKHPHGVTDKIPVENLPQLEALRAPGSSREFLLFSFSPSPSPEGKGKPNTAGSQKFQPHQVAAPEQIPGPELGYSPGEQDGNSNAIMKKNPKYSRKHAYALMQYHTHTQREGDEIEVWLPLSTTCPTAIPIPNPLSPNLRLGHHEVNSLFKLCERNFMITNSLSGDSRI</sequence>
<reference evidence="2 3" key="1">
    <citation type="journal article" date="2018" name="Proc. R. Soc. B">
        <title>A non-coding region near Follistatin controls head colour polymorphism in the Gouldian finch.</title>
        <authorList>
            <person name="Toomey M.B."/>
            <person name="Marques C.I."/>
            <person name="Andrade P."/>
            <person name="Araujo P.M."/>
            <person name="Sabatino S."/>
            <person name="Gazda M.A."/>
            <person name="Afonso S."/>
            <person name="Lopes R.J."/>
            <person name="Corbo J.C."/>
            <person name="Carneiro M."/>
        </authorList>
    </citation>
    <scope>NUCLEOTIDE SEQUENCE [LARGE SCALE GENOMIC DNA]</scope>
    <source>
        <strain evidence="2">Red01</strain>
        <tissue evidence="2">Muscle</tissue>
    </source>
</reference>
<proteinExistence type="predicted"/>
<keyword evidence="3" id="KW-1185">Reference proteome</keyword>
<evidence type="ECO:0000313" key="2">
    <source>
        <dbReference type="EMBL" id="RLV86627.1"/>
    </source>
</evidence>
<dbReference type="AlphaFoldDB" id="A0A3L8RTX4"/>
<feature type="region of interest" description="Disordered" evidence="1">
    <location>
        <begin position="17"/>
        <end position="50"/>
    </location>
</feature>